<dbReference type="SUPFAM" id="SSF52096">
    <property type="entry name" value="ClpP/crotonase"/>
    <property type="match status" value="1"/>
</dbReference>
<dbReference type="InterPro" id="IPR041613">
    <property type="entry name" value="Pept_S41_N"/>
</dbReference>
<feature type="chain" id="PRO_5043539731" evidence="1">
    <location>
        <begin position="28"/>
        <end position="534"/>
    </location>
</feature>
<protein>
    <submittedName>
        <fullName evidence="4">S41 family peptidase</fullName>
    </submittedName>
</protein>
<dbReference type="AlphaFoldDB" id="A0AAV3U178"/>
<dbReference type="GO" id="GO:0030288">
    <property type="term" value="C:outer membrane-bounded periplasmic space"/>
    <property type="evidence" value="ECO:0007669"/>
    <property type="project" value="TreeGrafter"/>
</dbReference>
<feature type="domain" description="Peptidase S41 N-terminal" evidence="3">
    <location>
        <begin position="87"/>
        <end position="120"/>
    </location>
</feature>
<dbReference type="PANTHER" id="PTHR32060:SF30">
    <property type="entry name" value="CARBOXY-TERMINAL PROCESSING PROTEASE CTPA"/>
    <property type="match status" value="1"/>
</dbReference>
<dbReference type="GO" id="GO:0004175">
    <property type="term" value="F:endopeptidase activity"/>
    <property type="evidence" value="ECO:0007669"/>
    <property type="project" value="TreeGrafter"/>
</dbReference>
<dbReference type="InterPro" id="IPR005151">
    <property type="entry name" value="Tail-specific_protease"/>
</dbReference>
<name>A0AAV3U178_9ALTE</name>
<gene>
    <name evidence="4" type="ORF">GCM10025791_15860</name>
</gene>
<proteinExistence type="predicted"/>
<dbReference type="GO" id="GO:0008236">
    <property type="term" value="F:serine-type peptidase activity"/>
    <property type="evidence" value="ECO:0007669"/>
    <property type="project" value="InterPro"/>
</dbReference>
<evidence type="ECO:0000313" key="4">
    <source>
        <dbReference type="EMBL" id="GAA4938620.1"/>
    </source>
</evidence>
<dbReference type="Gene3D" id="3.30.750.170">
    <property type="match status" value="1"/>
</dbReference>
<dbReference type="Gene3D" id="3.90.226.10">
    <property type="entry name" value="2-enoyl-CoA Hydratase, Chain A, domain 1"/>
    <property type="match status" value="1"/>
</dbReference>
<sequence length="534" mass="57353">MDRRDYNVMRKKGFLCALAGATTVLLTACGGVGGGGSNNASTSDPLAWEPGVFNDPATYKSYCENPRSGASAVTGEVFDDRVGSTLEENHWLRAWINDSYLWYDEVPDLNPDNYATLDYFALLKTDATTASGKEKDEYHFTYNTADWEARSQTGVSVGYGIDFVLQSSAVPREIVVALIEPGSDADIAGAVRGDRVLTIDGYDVDTDSQAGIDALNQGLYPDSDGEQHLFELQQTDGTVKTLALVAGPVAKTSVRDLQIIDTTTGPVGYMLFTTHNSPAERLLVQAYEQLAAENVTDLILDLRYNGGGYLAIASQVAYMTAGAGQTSNQVFEHLEFNDKYPNSNPVTGGANDPIPFFDETLGFSLSEGQSLPSLNLPRVFVLTTSNTCSASESIINGLRGVGVEVIQIGGATCGKPYGFYSTDNCGTTYFSVQFQSVNALGFGDYADGFASEQEDAPGAVSLPGCIMADDYDHALGDLDEAMLATALGYRQDGSCPLNIYATGQLAKPEQRTSVKAPMVRGPWESNRIMELPRQ</sequence>
<dbReference type="Pfam" id="PF03572">
    <property type="entry name" value="Peptidase_S41"/>
    <property type="match status" value="1"/>
</dbReference>
<evidence type="ECO:0000259" key="3">
    <source>
        <dbReference type="Pfam" id="PF18294"/>
    </source>
</evidence>
<dbReference type="Gene3D" id="2.30.42.10">
    <property type="match status" value="1"/>
</dbReference>
<dbReference type="CDD" id="cd07561">
    <property type="entry name" value="Peptidase_S41_CPP_like"/>
    <property type="match status" value="1"/>
</dbReference>
<dbReference type="PROSITE" id="PS51257">
    <property type="entry name" value="PROKAR_LIPOPROTEIN"/>
    <property type="match status" value="1"/>
</dbReference>
<comment type="caution">
    <text evidence="4">The sequence shown here is derived from an EMBL/GenBank/DDBJ whole genome shotgun (WGS) entry which is preliminary data.</text>
</comment>
<dbReference type="GO" id="GO:0006508">
    <property type="term" value="P:proteolysis"/>
    <property type="evidence" value="ECO:0007669"/>
    <property type="project" value="InterPro"/>
</dbReference>
<keyword evidence="1" id="KW-0732">Signal</keyword>
<feature type="signal peptide" evidence="1">
    <location>
        <begin position="1"/>
        <end position="27"/>
    </location>
</feature>
<dbReference type="Proteomes" id="UP001409585">
    <property type="component" value="Unassembled WGS sequence"/>
</dbReference>
<dbReference type="GO" id="GO:0007165">
    <property type="term" value="P:signal transduction"/>
    <property type="evidence" value="ECO:0007669"/>
    <property type="project" value="TreeGrafter"/>
</dbReference>
<dbReference type="InterPro" id="IPR036034">
    <property type="entry name" value="PDZ_sf"/>
</dbReference>
<dbReference type="SUPFAM" id="SSF50156">
    <property type="entry name" value="PDZ domain-like"/>
    <property type="match status" value="1"/>
</dbReference>
<dbReference type="PANTHER" id="PTHR32060">
    <property type="entry name" value="TAIL-SPECIFIC PROTEASE"/>
    <property type="match status" value="1"/>
</dbReference>
<evidence type="ECO:0000256" key="1">
    <source>
        <dbReference type="SAM" id="SignalP"/>
    </source>
</evidence>
<keyword evidence="5" id="KW-1185">Reference proteome</keyword>
<accession>A0AAV3U178</accession>
<dbReference type="InterPro" id="IPR029045">
    <property type="entry name" value="ClpP/crotonase-like_dom_sf"/>
</dbReference>
<evidence type="ECO:0000313" key="5">
    <source>
        <dbReference type="Proteomes" id="UP001409585"/>
    </source>
</evidence>
<feature type="domain" description="Tail specific protease" evidence="2">
    <location>
        <begin position="267"/>
        <end position="415"/>
    </location>
</feature>
<dbReference type="Pfam" id="PF18294">
    <property type="entry name" value="Pept_S41_N"/>
    <property type="match status" value="1"/>
</dbReference>
<reference evidence="5" key="1">
    <citation type="journal article" date="2019" name="Int. J. Syst. Evol. Microbiol.">
        <title>The Global Catalogue of Microorganisms (GCM) 10K type strain sequencing project: providing services to taxonomists for standard genome sequencing and annotation.</title>
        <authorList>
            <consortium name="The Broad Institute Genomics Platform"/>
            <consortium name="The Broad Institute Genome Sequencing Center for Infectious Disease"/>
            <person name="Wu L."/>
            <person name="Ma J."/>
        </authorList>
    </citation>
    <scope>NUCLEOTIDE SEQUENCE [LARGE SCALE GENOMIC DNA]</scope>
    <source>
        <strain evidence="5">JCM 19134</strain>
    </source>
</reference>
<evidence type="ECO:0000259" key="2">
    <source>
        <dbReference type="Pfam" id="PF03572"/>
    </source>
</evidence>
<organism evidence="4 5">
    <name type="scientific">Halioxenophilus aromaticivorans</name>
    <dbReference type="NCBI Taxonomy" id="1306992"/>
    <lineage>
        <taxon>Bacteria</taxon>
        <taxon>Pseudomonadati</taxon>
        <taxon>Pseudomonadota</taxon>
        <taxon>Gammaproteobacteria</taxon>
        <taxon>Alteromonadales</taxon>
        <taxon>Alteromonadaceae</taxon>
        <taxon>Halioxenophilus</taxon>
    </lineage>
</organism>
<dbReference type="EMBL" id="BAABLX010000009">
    <property type="protein sequence ID" value="GAA4938620.1"/>
    <property type="molecule type" value="Genomic_DNA"/>
</dbReference>
<dbReference type="RefSeq" id="WP_345419759.1">
    <property type="nucleotide sequence ID" value="NZ_AP031496.1"/>
</dbReference>